<dbReference type="Pfam" id="PF00023">
    <property type="entry name" value="Ank"/>
    <property type="match status" value="3"/>
</dbReference>
<dbReference type="PROSITE" id="PS50088">
    <property type="entry name" value="ANK_REPEAT"/>
    <property type="match status" value="15"/>
</dbReference>
<reference evidence="5" key="1">
    <citation type="submission" date="2023-10" db="EMBL/GenBank/DDBJ databases">
        <title>Genome assemblies of two species of porcelain crab, Petrolisthes cinctipes and Petrolisthes manimaculis (Anomura: Porcellanidae).</title>
        <authorList>
            <person name="Angst P."/>
        </authorList>
    </citation>
    <scope>NUCLEOTIDE SEQUENCE</scope>
    <source>
        <strain evidence="5">PB745_01</strain>
        <tissue evidence="5">Gill</tissue>
    </source>
</reference>
<feature type="compositionally biased region" description="Polar residues" evidence="4">
    <location>
        <begin position="587"/>
        <end position="598"/>
    </location>
</feature>
<evidence type="ECO:0000313" key="6">
    <source>
        <dbReference type="Proteomes" id="UP001286313"/>
    </source>
</evidence>
<accession>A0AAE1GHU7</accession>
<evidence type="ECO:0000256" key="1">
    <source>
        <dbReference type="ARBA" id="ARBA00022737"/>
    </source>
</evidence>
<feature type="region of interest" description="Disordered" evidence="4">
    <location>
        <begin position="450"/>
        <end position="515"/>
    </location>
</feature>
<feature type="repeat" description="ANK" evidence="3">
    <location>
        <begin position="998"/>
        <end position="1030"/>
    </location>
</feature>
<dbReference type="Pfam" id="PF13637">
    <property type="entry name" value="Ank_4"/>
    <property type="match status" value="1"/>
</dbReference>
<sequence length="1282" mass="138699">MEGYWTNVMVSRHAEKEKEEKVGRGGERGTKDVTEGNVEGVRKALEKGAHVDGETAATKTPLHDAAQKGHWELAKLLCDHQANVDLKSHQDSGGTALHLAAREGHTCLVELLLDEGADLDQQDYNGRSPLHLAVEAGYKDVVDVLLKYSAFLQLKDQKGQTALHLAAECGHRDITTNLLDSGADINARDASEQRALHLAAAAGRCQVVQVLLKRGAVTDATGTQGMSAVHQAAAGGHIEALMAMRGHGATLTHTTPDGSTPLHLAALNNHLDAVKWLVEHGVATFYTNKHQETPEQVARNKSHSRVANYLRALRRLAERDERNKTQDAGDQLSSPLSPLSDKENPMFGSTDAEDKHKDATPASNDQSNSVLTSDAHKNAVAVKNDLVNGITWSILAADAQKNAVAVNNNPEKAITWSVITSDAQQNEVSSNNDPENKITWSILLANTQQEHTVPTRSEKNVVPGYNADAPSPPSSLPINGPVETQKGMHKKDQQEQQREKTAANHSDSQQQQQQQLLVNDDRYISNQEKQMPVPPSSASALDEPRSITPTTSEWSELRPTKPTNDQDEQGTLTSTSDQDEHRMLASTGDQQGTLTAASDQDEQRSITSTIDQDEHGQNDDEELIPMSTKTSDQQEGRIRLVTPTSDQQHDSDSDSDSDASLPREKELEEHGENPPMPSNSLTITNHQEREEELSHTSTHREEKNGLPNTTDHSRHKSIPLEALDDHLGDQRVPCIAVTGDEGKPVPMKYQQRQEPRHISRFVGICKEDLTQKLLVAAGEGELEEVAALVKMGADMEGVSTIPGEKGVRPLHLACWGGHATVVTFLLRQGANHLVYGAGRQAVHWAAFGGHVEVLDLLADRGASLNGPTTYDGSSPLHLAADNGNSDAVFWLIKNGADIRRKNDDGFVAADLARLSGHKRLAKYIRSRDDEILLLETASSGETPQLKKVIGKGVNVNTKIVTPDHLGWSALHLAADAGHIEVVRELLAAGAQPGLRTSQGVMAVHLAAQAGHLGIVQLLLPNLSTVDLSAKGQHLVHWAAIGGHLLVLRYLREAGFDLKAFTATRHTTLHLAADNGNLEAVEWLIQQGVNINHQDSTGQKAEDCARLEGHKAIVTILQNYVDVRQAELVEAVCEGREQKVAALLDLGVDVEGTSGPDGKRPVHYAAAGGHVNILRLLLKVAGAHVSSVDNKGKTVTHWAAKRGQLSILNLLKTLGCDLSVTNHQGETPLHLAAAGNHLQVITWLLDHGLDPEAKTNTGLTAEDLANNGGYYEAMELLQGSSEV</sequence>
<feature type="repeat" description="ANK" evidence="3">
    <location>
        <begin position="1156"/>
        <end position="1189"/>
    </location>
</feature>
<dbReference type="Proteomes" id="UP001286313">
    <property type="component" value="Unassembled WGS sequence"/>
</dbReference>
<feature type="compositionally biased region" description="Basic and acidic residues" evidence="4">
    <location>
        <begin position="490"/>
        <end position="502"/>
    </location>
</feature>
<dbReference type="PROSITE" id="PS50297">
    <property type="entry name" value="ANK_REP_REGION"/>
    <property type="match status" value="15"/>
</dbReference>
<feature type="region of interest" description="Disordered" evidence="4">
    <location>
        <begin position="320"/>
        <end position="370"/>
    </location>
</feature>
<feature type="repeat" description="ANK" evidence="3">
    <location>
        <begin position="57"/>
        <end position="89"/>
    </location>
</feature>
<feature type="repeat" description="ANK" evidence="3">
    <location>
        <begin position="158"/>
        <end position="190"/>
    </location>
</feature>
<feature type="repeat" description="ANK" evidence="3">
    <location>
        <begin position="1063"/>
        <end position="1095"/>
    </location>
</feature>
<evidence type="ECO:0000313" key="5">
    <source>
        <dbReference type="EMBL" id="KAK3889833.1"/>
    </source>
</evidence>
<feature type="repeat" description="ANK" evidence="3">
    <location>
        <begin position="965"/>
        <end position="997"/>
    </location>
</feature>
<proteinExistence type="predicted"/>
<dbReference type="PRINTS" id="PR01415">
    <property type="entry name" value="ANKYRIN"/>
</dbReference>
<feature type="repeat" description="ANK" evidence="3">
    <location>
        <begin position="805"/>
        <end position="831"/>
    </location>
</feature>
<evidence type="ECO:0000256" key="4">
    <source>
        <dbReference type="SAM" id="MobiDB-lite"/>
    </source>
</evidence>
<protein>
    <submittedName>
        <fullName evidence="5">Uncharacterized protein</fullName>
    </submittedName>
</protein>
<dbReference type="EMBL" id="JAWQEG010000461">
    <property type="protein sequence ID" value="KAK3889833.1"/>
    <property type="molecule type" value="Genomic_DNA"/>
</dbReference>
<dbReference type="PANTHER" id="PTHR24198:SF165">
    <property type="entry name" value="ANKYRIN REPEAT-CONTAINING PROTEIN-RELATED"/>
    <property type="match status" value="1"/>
</dbReference>
<dbReference type="InterPro" id="IPR036770">
    <property type="entry name" value="Ankyrin_rpt-contain_sf"/>
</dbReference>
<comment type="caution">
    <text evidence="5">The sequence shown here is derived from an EMBL/GenBank/DDBJ whole genome shotgun (WGS) entry which is preliminary data.</text>
</comment>
<feature type="region of interest" description="Disordered" evidence="4">
    <location>
        <begin position="1"/>
        <end position="33"/>
    </location>
</feature>
<dbReference type="Pfam" id="PF12796">
    <property type="entry name" value="Ank_2"/>
    <property type="match status" value="6"/>
</dbReference>
<name>A0AAE1GHU7_PETCI</name>
<feature type="repeat" description="ANK" evidence="3">
    <location>
        <begin position="92"/>
        <end position="124"/>
    </location>
</feature>
<gene>
    <name evidence="5" type="ORF">Pcinc_006198</name>
</gene>
<dbReference type="SUPFAM" id="SSF48403">
    <property type="entry name" value="Ankyrin repeat"/>
    <property type="match status" value="3"/>
</dbReference>
<dbReference type="PANTHER" id="PTHR24198">
    <property type="entry name" value="ANKYRIN REPEAT AND PROTEIN KINASE DOMAIN-CONTAINING PROTEIN"/>
    <property type="match status" value="1"/>
</dbReference>
<feature type="repeat" description="ANK" evidence="3">
    <location>
        <begin position="257"/>
        <end position="289"/>
    </location>
</feature>
<feature type="compositionally biased region" description="Polar residues" evidence="4">
    <location>
        <begin position="361"/>
        <end position="370"/>
    </location>
</feature>
<feature type="compositionally biased region" description="Basic and acidic residues" evidence="4">
    <location>
        <begin position="661"/>
        <end position="672"/>
    </location>
</feature>
<dbReference type="Gene3D" id="1.25.40.20">
    <property type="entry name" value="Ankyrin repeat-containing domain"/>
    <property type="match status" value="7"/>
</dbReference>
<feature type="compositionally biased region" description="Basic and acidic residues" evidence="4">
    <location>
        <begin position="12"/>
        <end position="33"/>
    </location>
</feature>
<keyword evidence="1" id="KW-0677">Repeat</keyword>
<feature type="repeat" description="ANK" evidence="3">
    <location>
        <begin position="1223"/>
        <end position="1255"/>
    </location>
</feature>
<feature type="repeat" description="ANK" evidence="3">
    <location>
        <begin position="125"/>
        <end position="157"/>
    </location>
</feature>
<feature type="repeat" description="ANK" evidence="3">
    <location>
        <begin position="871"/>
        <end position="903"/>
    </location>
</feature>
<feature type="repeat" description="ANK" evidence="3">
    <location>
        <begin position="1190"/>
        <end position="1222"/>
    </location>
</feature>
<feature type="repeat" description="ANK" evidence="3">
    <location>
        <begin position="191"/>
        <end position="223"/>
    </location>
</feature>
<evidence type="ECO:0000256" key="2">
    <source>
        <dbReference type="ARBA" id="ARBA00023043"/>
    </source>
</evidence>
<organism evidence="5 6">
    <name type="scientific">Petrolisthes cinctipes</name>
    <name type="common">Flat porcelain crab</name>
    <dbReference type="NCBI Taxonomy" id="88211"/>
    <lineage>
        <taxon>Eukaryota</taxon>
        <taxon>Metazoa</taxon>
        <taxon>Ecdysozoa</taxon>
        <taxon>Arthropoda</taxon>
        <taxon>Crustacea</taxon>
        <taxon>Multicrustacea</taxon>
        <taxon>Malacostraca</taxon>
        <taxon>Eumalacostraca</taxon>
        <taxon>Eucarida</taxon>
        <taxon>Decapoda</taxon>
        <taxon>Pleocyemata</taxon>
        <taxon>Anomura</taxon>
        <taxon>Galatheoidea</taxon>
        <taxon>Porcellanidae</taxon>
        <taxon>Petrolisthes</taxon>
    </lineage>
</organism>
<evidence type="ECO:0000256" key="3">
    <source>
        <dbReference type="PROSITE-ProRule" id="PRU00023"/>
    </source>
</evidence>
<feature type="compositionally biased region" description="Basic and acidic residues" evidence="4">
    <location>
        <begin position="686"/>
        <end position="704"/>
    </location>
</feature>
<dbReference type="SMART" id="SM00248">
    <property type="entry name" value="ANK"/>
    <property type="match status" value="19"/>
</dbReference>
<feature type="repeat" description="ANK" evidence="3">
    <location>
        <begin position="837"/>
        <end position="869"/>
    </location>
</feature>
<feature type="region of interest" description="Disordered" evidence="4">
    <location>
        <begin position="528"/>
        <end position="715"/>
    </location>
</feature>
<dbReference type="InterPro" id="IPR002110">
    <property type="entry name" value="Ankyrin_rpt"/>
</dbReference>
<keyword evidence="2 3" id="KW-0040">ANK repeat</keyword>
<keyword evidence="6" id="KW-1185">Reference proteome</keyword>